<sequence>MLMKDNGNPQNFEEYLESQPEEYRANLQEMRDIVLSVIPQAQESISYQVPCFKYHYMLVGIGVNKNSSSFYTMSPPLVKELKEELKGIKTSGATLHFPPGKPLPVELIKKIVQIRAKQNENLALLKKK</sequence>
<reference evidence="2 3" key="1">
    <citation type="submission" date="2022-07" db="EMBL/GenBank/DDBJ databases">
        <title>Mucilaginibacter sp. JC4.</title>
        <authorList>
            <person name="Le V."/>
            <person name="Ko S.-R."/>
            <person name="Ahn C.-Y."/>
            <person name="Oh H.-M."/>
        </authorList>
    </citation>
    <scope>NUCLEOTIDE SEQUENCE [LARGE SCALE GENOMIC DNA]</scope>
    <source>
        <strain evidence="2 3">JC4</strain>
    </source>
</reference>
<accession>A0ABT1SXI5</accession>
<evidence type="ECO:0000313" key="2">
    <source>
        <dbReference type="EMBL" id="MCQ6956766.1"/>
    </source>
</evidence>
<name>A0ABT1SXI5_9SPHI</name>
<keyword evidence="3" id="KW-1185">Reference proteome</keyword>
<evidence type="ECO:0000313" key="3">
    <source>
        <dbReference type="Proteomes" id="UP001204376"/>
    </source>
</evidence>
<evidence type="ECO:0000259" key="1">
    <source>
        <dbReference type="Pfam" id="PF08818"/>
    </source>
</evidence>
<dbReference type="InterPro" id="IPR014922">
    <property type="entry name" value="YdhG-like"/>
</dbReference>
<proteinExistence type="predicted"/>
<organism evidence="2 3">
    <name type="scientific">Mucilaginibacter aquariorum</name>
    <dbReference type="NCBI Taxonomy" id="2967225"/>
    <lineage>
        <taxon>Bacteria</taxon>
        <taxon>Pseudomonadati</taxon>
        <taxon>Bacteroidota</taxon>
        <taxon>Sphingobacteriia</taxon>
        <taxon>Sphingobacteriales</taxon>
        <taxon>Sphingobacteriaceae</taxon>
        <taxon>Mucilaginibacter</taxon>
    </lineage>
</organism>
<dbReference type="Pfam" id="PF08818">
    <property type="entry name" value="DUF1801"/>
    <property type="match status" value="1"/>
</dbReference>
<gene>
    <name evidence="2" type="ORF">NPE20_02295</name>
</gene>
<protein>
    <submittedName>
        <fullName evidence="2">DUF1801 domain-containing protein</fullName>
    </submittedName>
</protein>
<dbReference type="Proteomes" id="UP001204376">
    <property type="component" value="Unassembled WGS sequence"/>
</dbReference>
<feature type="domain" description="YdhG-like" evidence="1">
    <location>
        <begin position="24"/>
        <end position="113"/>
    </location>
</feature>
<comment type="caution">
    <text evidence="2">The sequence shown here is derived from an EMBL/GenBank/DDBJ whole genome shotgun (WGS) entry which is preliminary data.</text>
</comment>
<dbReference type="Gene3D" id="3.90.1150.200">
    <property type="match status" value="1"/>
</dbReference>
<dbReference type="EMBL" id="JANHOH010000001">
    <property type="protein sequence ID" value="MCQ6956766.1"/>
    <property type="molecule type" value="Genomic_DNA"/>
</dbReference>
<dbReference type="SUPFAM" id="SSF159888">
    <property type="entry name" value="YdhG-like"/>
    <property type="match status" value="1"/>
</dbReference>